<evidence type="ECO:0000313" key="2">
    <source>
        <dbReference type="Proteomes" id="UP000265618"/>
    </source>
</evidence>
<keyword evidence="2" id="KW-1185">Reference proteome</keyword>
<protein>
    <submittedName>
        <fullName evidence="1">Uncharacterized protein</fullName>
    </submittedName>
</protein>
<organism evidence="1 2">
    <name type="scientific">Kipferlia bialata</name>
    <dbReference type="NCBI Taxonomy" id="797122"/>
    <lineage>
        <taxon>Eukaryota</taxon>
        <taxon>Metamonada</taxon>
        <taxon>Carpediemonas-like organisms</taxon>
        <taxon>Kipferlia</taxon>
    </lineage>
</organism>
<comment type="caution">
    <text evidence="1">The sequence shown here is derived from an EMBL/GenBank/DDBJ whole genome shotgun (WGS) entry which is preliminary data.</text>
</comment>
<gene>
    <name evidence="1" type="ORF">KIPB_015195</name>
</gene>
<dbReference type="EMBL" id="BDIP01008336">
    <property type="protein sequence ID" value="GCA64721.1"/>
    <property type="molecule type" value="Genomic_DNA"/>
</dbReference>
<accession>A0A391NU15</accession>
<proteinExistence type="predicted"/>
<dbReference type="Proteomes" id="UP000265618">
    <property type="component" value="Unassembled WGS sequence"/>
</dbReference>
<name>A0A391NU15_9EUKA</name>
<sequence length="72" mass="7980">MHIFIEDHGNYALGCEAVSVKVTRSGNSISIPSWFTTKPPLTFPCTPGEETRVHLTVDTCYAKRKPTLTISQ</sequence>
<evidence type="ECO:0000313" key="1">
    <source>
        <dbReference type="EMBL" id="GCA64721.1"/>
    </source>
</evidence>
<reference evidence="1 2" key="1">
    <citation type="journal article" date="2018" name="PLoS ONE">
        <title>The draft genome of Kipferlia bialata reveals reductive genome evolution in fornicate parasites.</title>
        <authorList>
            <person name="Tanifuji G."/>
            <person name="Takabayashi S."/>
            <person name="Kume K."/>
            <person name="Takagi M."/>
            <person name="Nakayama T."/>
            <person name="Kamikawa R."/>
            <person name="Inagaki Y."/>
            <person name="Hashimoto T."/>
        </authorList>
    </citation>
    <scope>NUCLEOTIDE SEQUENCE [LARGE SCALE GENOMIC DNA]</scope>
    <source>
        <strain evidence="1">NY0173</strain>
    </source>
</reference>
<dbReference type="AlphaFoldDB" id="A0A391NU15"/>